<keyword evidence="4 7" id="KW-0812">Transmembrane</keyword>
<feature type="transmembrane region" description="Helical" evidence="7">
    <location>
        <begin position="241"/>
        <end position="262"/>
    </location>
</feature>
<keyword evidence="6 7" id="KW-0472">Membrane</keyword>
<comment type="caution">
    <text evidence="8">The sequence shown here is derived from an EMBL/GenBank/DDBJ whole genome shotgun (WGS) entry which is preliminary data.</text>
</comment>
<evidence type="ECO:0000256" key="5">
    <source>
        <dbReference type="ARBA" id="ARBA00022989"/>
    </source>
</evidence>
<comment type="similarity">
    <text evidence="2 7">Belongs to the FHIPEP (flagella/HR/invasion proteins export pore) family.</text>
</comment>
<dbReference type="PRINTS" id="PR00949">
    <property type="entry name" value="TYPE3IMAPROT"/>
</dbReference>
<feature type="transmembrane region" description="Helical" evidence="7">
    <location>
        <begin position="39"/>
        <end position="60"/>
    </location>
</feature>
<reference evidence="9" key="1">
    <citation type="submission" date="2015-07" db="EMBL/GenBank/DDBJ databases">
        <title>Complete Genome of Thermincola ferriacetica strain Z-0001T.</title>
        <authorList>
            <person name="Lusk B."/>
            <person name="Badalamenti J.P."/>
            <person name="Parameswaran P."/>
            <person name="Bond D.R."/>
            <person name="Torres C.I."/>
        </authorList>
    </citation>
    <scope>NUCLEOTIDE SEQUENCE [LARGE SCALE GENOMIC DNA]</scope>
    <source>
        <strain evidence="9">Z-0001</strain>
    </source>
</reference>
<protein>
    <recommendedName>
        <fullName evidence="7">Flagellar biosynthesis protein FlhA</fullName>
    </recommendedName>
</protein>
<gene>
    <name evidence="7" type="primary">flhA</name>
    <name evidence="8" type="ORF">Tfer_0548</name>
</gene>
<keyword evidence="7" id="KW-0653">Protein transport</keyword>
<evidence type="ECO:0000256" key="7">
    <source>
        <dbReference type="RuleBase" id="RU364093"/>
    </source>
</evidence>
<evidence type="ECO:0000256" key="1">
    <source>
        <dbReference type="ARBA" id="ARBA00004651"/>
    </source>
</evidence>
<keyword evidence="5 7" id="KW-1133">Transmembrane helix</keyword>
<dbReference type="InterPro" id="IPR001712">
    <property type="entry name" value="T3SS_FHIPEP"/>
</dbReference>
<dbReference type="PIRSF" id="PIRSF005419">
    <property type="entry name" value="FlhA"/>
    <property type="match status" value="1"/>
</dbReference>
<feature type="transmembrane region" description="Helical" evidence="7">
    <location>
        <begin position="105"/>
        <end position="131"/>
    </location>
</feature>
<evidence type="ECO:0000313" key="8">
    <source>
        <dbReference type="EMBL" id="KNZ70868.1"/>
    </source>
</evidence>
<comment type="function">
    <text evidence="7">Required for formation of the rod structure of the flagellar apparatus. Together with FliI and FliH, may constitute the export apparatus of flagellin.</text>
</comment>
<evidence type="ECO:0000256" key="2">
    <source>
        <dbReference type="ARBA" id="ARBA00008835"/>
    </source>
</evidence>
<proteinExistence type="inferred from homology"/>
<dbReference type="Pfam" id="PF00771">
    <property type="entry name" value="FHIPEP"/>
    <property type="match status" value="1"/>
</dbReference>
<dbReference type="GO" id="GO:0044780">
    <property type="term" value="P:bacterial-type flagellum assembly"/>
    <property type="evidence" value="ECO:0007669"/>
    <property type="project" value="InterPro"/>
</dbReference>
<organism evidence="8 9">
    <name type="scientific">Thermincola ferriacetica</name>
    <dbReference type="NCBI Taxonomy" id="281456"/>
    <lineage>
        <taxon>Bacteria</taxon>
        <taxon>Bacillati</taxon>
        <taxon>Bacillota</taxon>
        <taxon>Clostridia</taxon>
        <taxon>Eubacteriales</taxon>
        <taxon>Thermincolaceae</taxon>
        <taxon>Thermincola</taxon>
    </lineage>
</organism>
<dbReference type="Gene3D" id="1.10.8.540">
    <property type="entry name" value="FHIPEP family, domain 3"/>
    <property type="match status" value="1"/>
</dbReference>
<dbReference type="InterPro" id="IPR042196">
    <property type="entry name" value="FHIPEP_4"/>
</dbReference>
<accession>A0A0L6W654</accession>
<keyword evidence="7" id="KW-0813">Transport</keyword>
<dbReference type="InterPro" id="IPR006301">
    <property type="entry name" value="FlhA"/>
</dbReference>
<dbReference type="InterPro" id="IPR025505">
    <property type="entry name" value="FHIPEP_CS"/>
</dbReference>
<sequence>MSSSSNTINIRGLKHLDIVFAVAVLAMVIMMIVPIPTQLLDILLTVNISVAVVILLVALYNKEALEFSSFPSLLLITTLFRLSLNVSSTRLILLQGFAGEIIQTFGQFVLGGSAVVGFVIFIILIIIQFIVITRGAERVSEVAARFTLDAMPGKQMAIDADLNTGLISEEEAKERRKKIQREADFYGAMDGASKFVKGDAIAGIIIVVINIVGGFIIGVLQKGMSVTQALNTYTILTVGDGLVSQIPALLISTATGIIVTRAASDTDLGHEVGWQVFRQPKVLAIATGALVLLAFLGMPAIPFIALAAVMGVISYSIHRTQQQTAQLQSEKQQEEEIENIKKPENVLGLLHVDTLELELGYSLIPLVDAQQGGDLLDRVVMIRRQCALELGIVLPPIRMRDNMQLKPNCYSIKIKGVEVAGGELIMDRYLAMSSGLTENGITGIDTVEPAFGLPAKWIPANLREQAELAGYTVVDPSSVVATHLTEVIKSHAHEILSRQDVQTLLDNIKSNYPAVVEELVPQVLSLGEVQKVLANLLRERVAIRDLVTILETLADYGKVTKDPEMLTEYVRQALSRQIIKQYLDGNEKLHVITLDPAVEQLIRDSIQHTDHGSFVAIDPVKGQALFEKLSNVITQVTEKGYMPIILCAPVVRIYFKRLTEKLMPKLVVLSYNELDNRINVESVGVVNI</sequence>
<dbReference type="PATRIC" id="fig|281456.6.peg.580"/>
<dbReference type="Gene3D" id="3.40.50.12790">
    <property type="entry name" value="FHIPEP family, domain 4"/>
    <property type="match status" value="1"/>
</dbReference>
<dbReference type="PROSITE" id="PS00994">
    <property type="entry name" value="FHIPEP"/>
    <property type="match status" value="1"/>
</dbReference>
<dbReference type="PANTHER" id="PTHR30161:SF1">
    <property type="entry name" value="FLAGELLAR BIOSYNTHESIS PROTEIN FLHA-RELATED"/>
    <property type="match status" value="1"/>
</dbReference>
<comment type="subcellular location">
    <subcellularLocation>
        <location evidence="1 7">Cell membrane</location>
        <topology evidence="1 7">Multi-pass membrane protein</topology>
    </subcellularLocation>
</comment>
<feature type="transmembrane region" description="Helical" evidence="7">
    <location>
        <begin position="200"/>
        <end position="221"/>
    </location>
</feature>
<dbReference type="PANTHER" id="PTHR30161">
    <property type="entry name" value="FLAGELLAR EXPORT PROTEIN, MEMBRANE FLHA SUBUNIT-RELATED"/>
    <property type="match status" value="1"/>
</dbReference>
<dbReference type="AlphaFoldDB" id="A0A0L6W654"/>
<name>A0A0L6W654_9FIRM</name>
<keyword evidence="3 7" id="KW-1003">Cell membrane</keyword>
<dbReference type="EMBL" id="LGTE01000002">
    <property type="protein sequence ID" value="KNZ70868.1"/>
    <property type="molecule type" value="Genomic_DNA"/>
</dbReference>
<keyword evidence="8" id="KW-0969">Cilium</keyword>
<dbReference type="InterPro" id="IPR042193">
    <property type="entry name" value="FHIPEP_3"/>
</dbReference>
<evidence type="ECO:0000256" key="6">
    <source>
        <dbReference type="ARBA" id="ARBA00023136"/>
    </source>
</evidence>
<dbReference type="Gene3D" id="3.40.30.60">
    <property type="entry name" value="FHIPEP family, domain 1"/>
    <property type="match status" value="1"/>
</dbReference>
<comment type="caution">
    <text evidence="7">Lacks conserved residue(s) required for the propagation of feature annotation.</text>
</comment>
<dbReference type="RefSeq" id="WP_052216762.1">
    <property type="nucleotide sequence ID" value="NZ_LGTE01000002.1"/>
</dbReference>
<keyword evidence="7" id="KW-1005">Bacterial flagellum biogenesis</keyword>
<dbReference type="NCBIfam" id="TIGR01398">
    <property type="entry name" value="FlhA"/>
    <property type="match status" value="1"/>
</dbReference>
<evidence type="ECO:0000256" key="3">
    <source>
        <dbReference type="ARBA" id="ARBA00022475"/>
    </source>
</evidence>
<feature type="transmembrane region" description="Helical" evidence="7">
    <location>
        <begin position="12"/>
        <end position="33"/>
    </location>
</feature>
<feature type="transmembrane region" description="Helical" evidence="7">
    <location>
        <begin position="282"/>
        <end position="315"/>
    </location>
</feature>
<keyword evidence="8" id="KW-0282">Flagellum</keyword>
<dbReference type="GO" id="GO:0009306">
    <property type="term" value="P:protein secretion"/>
    <property type="evidence" value="ECO:0007669"/>
    <property type="project" value="InterPro"/>
</dbReference>
<keyword evidence="7" id="KW-1006">Bacterial flagellum protein export</keyword>
<dbReference type="Proteomes" id="UP000037175">
    <property type="component" value="Unassembled WGS sequence"/>
</dbReference>
<keyword evidence="8" id="KW-0966">Cell projection</keyword>
<dbReference type="InterPro" id="IPR042194">
    <property type="entry name" value="FHIPEP_1"/>
</dbReference>
<keyword evidence="9" id="KW-1185">Reference proteome</keyword>
<evidence type="ECO:0000256" key="4">
    <source>
        <dbReference type="ARBA" id="ARBA00022692"/>
    </source>
</evidence>
<dbReference type="GO" id="GO:0005886">
    <property type="term" value="C:plasma membrane"/>
    <property type="evidence" value="ECO:0007669"/>
    <property type="project" value="UniProtKB-SubCell"/>
</dbReference>
<evidence type="ECO:0000313" key="9">
    <source>
        <dbReference type="Proteomes" id="UP000037175"/>
    </source>
</evidence>